<comment type="caution">
    <text evidence="2">The sequence shown here is derived from an EMBL/GenBank/DDBJ whole genome shotgun (WGS) entry which is preliminary data.</text>
</comment>
<protein>
    <submittedName>
        <fullName evidence="2">Uncharacterized protein</fullName>
    </submittedName>
</protein>
<reference evidence="2" key="2">
    <citation type="submission" date="2021-05" db="EMBL/GenBank/DDBJ databases">
        <authorList>
            <person name="Pain A."/>
        </authorList>
    </citation>
    <scope>NUCLEOTIDE SEQUENCE</scope>
    <source>
        <strain evidence="2">1802A</strain>
    </source>
</reference>
<reference evidence="2" key="1">
    <citation type="journal article" date="2014" name="Nucleic Acids Res.">
        <title>The evolutionary dynamics of variant antigen genes in Babesia reveal a history of genomic innovation underlying host-parasite interaction.</title>
        <authorList>
            <person name="Jackson A.P."/>
            <person name="Otto T.D."/>
            <person name="Darby A."/>
            <person name="Ramaprasad A."/>
            <person name="Xia D."/>
            <person name="Echaide I.E."/>
            <person name="Farber M."/>
            <person name="Gahlot S."/>
            <person name="Gamble J."/>
            <person name="Gupta D."/>
            <person name="Gupta Y."/>
            <person name="Jackson L."/>
            <person name="Malandrin L."/>
            <person name="Malas T.B."/>
            <person name="Moussa E."/>
            <person name="Nair M."/>
            <person name="Reid A.J."/>
            <person name="Sanders M."/>
            <person name="Sharma J."/>
            <person name="Tracey A."/>
            <person name="Quail M.A."/>
            <person name="Weir W."/>
            <person name="Wastling J.M."/>
            <person name="Hall N."/>
            <person name="Willadsen P."/>
            <person name="Lingelbach K."/>
            <person name="Shiels B."/>
            <person name="Tait A."/>
            <person name="Berriman M."/>
            <person name="Allred D.R."/>
            <person name="Pain A."/>
        </authorList>
    </citation>
    <scope>NUCLEOTIDE SEQUENCE</scope>
    <source>
        <strain evidence="2">1802A</strain>
    </source>
</reference>
<evidence type="ECO:0000256" key="1">
    <source>
        <dbReference type="SAM" id="MobiDB-lite"/>
    </source>
</evidence>
<gene>
    <name evidence="2" type="ORF">X943_002626</name>
</gene>
<dbReference type="Proteomes" id="UP001195914">
    <property type="component" value="Unassembled WGS sequence"/>
</dbReference>
<sequence>MFQYPQTALHYNTPNAAAVSPYAPGSPTSTQQYRGNEVAARLYSSSGSPTNYPPPNKHTTAPLVMNSGTLQNYDVRHMNSPNYERSGPVGPQTTESSIYSSAIPTANLIHTPEAVTLSTQQLLNDICSTSPGDNATIMQQEDCENDYPHLALDLTKVKNQFGQPVIPGKQKSREKSSSTIAREGNLANRVSSGKPLHPYTAMFNDPVEKELERWHNMHNSTVKWQRVKRGVYTADGQEVLLVKLNGCLYVKGFNPNNKLDHTAIDNFVQSMQGGNNI</sequence>
<name>A0AAD9GDC3_BABDI</name>
<proteinExistence type="predicted"/>
<dbReference type="AlphaFoldDB" id="A0AAD9GDC3"/>
<dbReference type="EMBL" id="JAHBMH010000044">
    <property type="protein sequence ID" value="KAK1936297.1"/>
    <property type="molecule type" value="Genomic_DNA"/>
</dbReference>
<accession>A0AAD9GDC3</accession>
<feature type="region of interest" description="Disordered" evidence="1">
    <location>
        <begin position="163"/>
        <end position="197"/>
    </location>
</feature>
<organism evidence="2 3">
    <name type="scientific">Babesia divergens</name>
    <dbReference type="NCBI Taxonomy" id="32595"/>
    <lineage>
        <taxon>Eukaryota</taxon>
        <taxon>Sar</taxon>
        <taxon>Alveolata</taxon>
        <taxon>Apicomplexa</taxon>
        <taxon>Aconoidasida</taxon>
        <taxon>Piroplasmida</taxon>
        <taxon>Babesiidae</taxon>
        <taxon>Babesia</taxon>
    </lineage>
</organism>
<evidence type="ECO:0000313" key="3">
    <source>
        <dbReference type="Proteomes" id="UP001195914"/>
    </source>
</evidence>
<evidence type="ECO:0000313" key="2">
    <source>
        <dbReference type="EMBL" id="KAK1936297.1"/>
    </source>
</evidence>
<keyword evidence="3" id="KW-1185">Reference proteome</keyword>